<dbReference type="CDD" id="cd00109">
    <property type="entry name" value="Kunitz-type"/>
    <property type="match status" value="1"/>
</dbReference>
<dbReference type="GO" id="GO:0005615">
    <property type="term" value="C:extracellular space"/>
    <property type="evidence" value="ECO:0007669"/>
    <property type="project" value="TreeGrafter"/>
</dbReference>
<evidence type="ECO:0000256" key="4">
    <source>
        <dbReference type="ARBA" id="ARBA00022737"/>
    </source>
</evidence>
<dbReference type="PANTHER" id="PTHR10083:SF328">
    <property type="entry name" value="TISSUE FACTOR PATHWAY INHIBITOR"/>
    <property type="match status" value="1"/>
</dbReference>
<keyword evidence="6" id="KW-1015">Disulfide bond</keyword>
<dbReference type="InterPro" id="IPR002223">
    <property type="entry name" value="Kunitz_BPTI"/>
</dbReference>
<comment type="subcellular location">
    <subcellularLocation>
        <location evidence="1">Secreted</location>
    </subcellularLocation>
</comment>
<keyword evidence="4" id="KW-0677">Repeat</keyword>
<organism evidence="8">
    <name type="scientific">Rhipicephalus appendiculatus</name>
    <name type="common">Brown ear tick</name>
    <dbReference type="NCBI Taxonomy" id="34631"/>
    <lineage>
        <taxon>Eukaryota</taxon>
        <taxon>Metazoa</taxon>
        <taxon>Ecdysozoa</taxon>
        <taxon>Arthropoda</taxon>
        <taxon>Chelicerata</taxon>
        <taxon>Arachnida</taxon>
        <taxon>Acari</taxon>
        <taxon>Parasitiformes</taxon>
        <taxon>Ixodida</taxon>
        <taxon>Ixodoidea</taxon>
        <taxon>Ixodidae</taxon>
        <taxon>Rhipicephalinae</taxon>
        <taxon>Rhipicephalus</taxon>
        <taxon>Rhipicephalus</taxon>
    </lineage>
</organism>
<dbReference type="PANTHER" id="PTHR10083">
    <property type="entry name" value="KUNITZ-TYPE PROTEASE INHIBITOR-RELATED"/>
    <property type="match status" value="1"/>
</dbReference>
<dbReference type="Pfam" id="PF00014">
    <property type="entry name" value="Kunitz_BPTI"/>
    <property type="match status" value="1"/>
</dbReference>
<keyword evidence="3" id="KW-0646">Protease inhibitor</keyword>
<dbReference type="InterPro" id="IPR036880">
    <property type="entry name" value="Kunitz_BPTI_sf"/>
</dbReference>
<proteinExistence type="predicted"/>
<dbReference type="SMART" id="SM00131">
    <property type="entry name" value="KU"/>
    <property type="match status" value="1"/>
</dbReference>
<evidence type="ECO:0000313" key="8">
    <source>
        <dbReference type="EMBL" id="JAP81115.1"/>
    </source>
</evidence>
<evidence type="ECO:0000256" key="1">
    <source>
        <dbReference type="ARBA" id="ARBA00004613"/>
    </source>
</evidence>
<dbReference type="FunFam" id="4.10.410.10:FF:000020">
    <property type="entry name" value="Collagen, type VI, alpha 3"/>
    <property type="match status" value="1"/>
</dbReference>
<dbReference type="GO" id="GO:0004867">
    <property type="term" value="F:serine-type endopeptidase inhibitor activity"/>
    <property type="evidence" value="ECO:0007669"/>
    <property type="project" value="UniProtKB-KW"/>
</dbReference>
<dbReference type="SUPFAM" id="SSF57362">
    <property type="entry name" value="BPTI-like"/>
    <property type="match status" value="1"/>
</dbReference>
<keyword evidence="5" id="KW-0722">Serine protease inhibitor</keyword>
<evidence type="ECO:0000259" key="7">
    <source>
        <dbReference type="PROSITE" id="PS50279"/>
    </source>
</evidence>
<dbReference type="InterPro" id="IPR050098">
    <property type="entry name" value="TFPI/VKTCI-like"/>
</dbReference>
<dbReference type="PROSITE" id="PS50279">
    <property type="entry name" value="BPTI_KUNITZ_2"/>
    <property type="match status" value="1"/>
</dbReference>
<name>A0A131YRD7_RHIAP</name>
<protein>
    <submittedName>
        <fullName evidence="8">Pancreatic trypsin inhibitor</fullName>
    </submittedName>
</protein>
<dbReference type="EMBL" id="GEDV01007442">
    <property type="protein sequence ID" value="JAP81115.1"/>
    <property type="molecule type" value="Transcribed_RNA"/>
</dbReference>
<feature type="domain" description="BPTI/Kunitz inhibitor" evidence="7">
    <location>
        <begin position="102"/>
        <end position="153"/>
    </location>
</feature>
<reference evidence="8" key="1">
    <citation type="journal article" date="2016" name="Ticks Tick Borne Dis.">
        <title>De novo assembly and annotation of the salivary gland transcriptome of Rhipicephalus appendiculatus male and female ticks during blood feeding.</title>
        <authorList>
            <person name="de Castro M.H."/>
            <person name="de Klerk D."/>
            <person name="Pienaar R."/>
            <person name="Latif A.A."/>
            <person name="Rees D.J."/>
            <person name="Mans B.J."/>
        </authorList>
    </citation>
    <scope>NUCLEOTIDE SEQUENCE</scope>
    <source>
        <tissue evidence="8">Salivary glands</tissue>
    </source>
</reference>
<evidence type="ECO:0000256" key="2">
    <source>
        <dbReference type="ARBA" id="ARBA00022525"/>
    </source>
</evidence>
<evidence type="ECO:0000256" key="3">
    <source>
        <dbReference type="ARBA" id="ARBA00022690"/>
    </source>
</evidence>
<sequence>MTALRFPSDALPEPPRRSLLVVIVACFCKRAGCLLSGLDEVAYGKVRQFANRKLLEMDSVRRLFLVTLIVCLALTEAAEGQKGKRDEEEQDNPTDQVLKNECWLKPNHHRCKDYVPRWYYDTTYLLCKPYLYGGCGGKNVNAFKSHEECMTRCMFEVPQVGGRSGRQGGGPPRFKRG</sequence>
<evidence type="ECO:0000256" key="6">
    <source>
        <dbReference type="ARBA" id="ARBA00023157"/>
    </source>
</evidence>
<dbReference type="Gene3D" id="4.10.410.10">
    <property type="entry name" value="Pancreatic trypsin inhibitor Kunitz domain"/>
    <property type="match status" value="1"/>
</dbReference>
<accession>A0A131YRD7</accession>
<dbReference type="AlphaFoldDB" id="A0A131YRD7"/>
<keyword evidence="2" id="KW-0964">Secreted</keyword>
<evidence type="ECO:0000256" key="5">
    <source>
        <dbReference type="ARBA" id="ARBA00022900"/>
    </source>
</evidence>